<reference evidence="19" key="1">
    <citation type="submission" date="2021-01" db="EMBL/GenBank/DDBJ databases">
        <authorList>
            <consortium name="Genoscope - CEA"/>
            <person name="William W."/>
        </authorList>
    </citation>
    <scope>NUCLEOTIDE SEQUENCE</scope>
</reference>
<dbReference type="AlphaFoldDB" id="A0A816PKN0"/>
<dbReference type="NCBIfam" id="TIGR01624">
    <property type="entry name" value="LRP1_Cterm"/>
    <property type="match status" value="1"/>
</dbReference>
<evidence type="ECO:0000256" key="8">
    <source>
        <dbReference type="ARBA" id="ARBA00022892"/>
    </source>
</evidence>
<evidence type="ECO:0000256" key="11">
    <source>
        <dbReference type="ARBA" id="ARBA00023136"/>
    </source>
</evidence>
<name>A0A816PKN0_BRANA</name>
<dbReference type="InterPro" id="IPR001680">
    <property type="entry name" value="WD40_rpt"/>
</dbReference>
<sequence>MLTKFETSSNQVRGLSFHPKRPWILSSLHTGVIQLWDYRMATLIDTFEEHDGPVRGVHFHISQPLFVSGGDDYKIKVWNYKTHKCLFTLLGHLDYIRTVQFHHECPWIEDLLVSASLDQTVRVWDIAPLRNKKKTPLADDDDIMGLTQMNSDLFDATVKYVLEGHDRGVNWAAFHPTLPLIVSGADDRKVKLWRTNETKAWEVDTLRGHSSNVSSVMFHAKHDVIVSNSEDKTIRVWDATKRTEIKTFRRENDRFWILAAHPETNLLAAGHDSGLIVFKLERERPAFALSGDSLLYAKDGFLRRYEYSTKKDSQVIPIQRPRAVSHSPTENAVLISSDLDGGSYELYIIRNGTVQRDANRVSGGGSAVFITPKRFAVLDKSTGQEEVLVVKNLKKEVVKKIPLPIPTYAIFYAGTGALLCRCEGKVVMFDLTQRLVLGEVHTPSVRHVVWSNDMESVALLSKHTIILASRKELVIQCTLHETTTRVKSGAWDDDNGVFIYTTLNHVKYCLPNGDSGIIRTLDVPIYITKVSSDKIFCLDRDGRNKEITVNATEYMFKLALMRKRFDHVARMIKGSRISGQAMVAYLQQKGFPEVALHFVEEEGDERVRVRFNLAIESGNMSVAVTSATKINEKDYWFRLGVEALRQGGNSGIVEFAYQQTRSFERLSFLYVITGNLEKLSKLMKKKDVMGQFQNTLYLGDVKERVKILEKGGLLPLAYITASVHGLKDIAERLSIALGDDVPSLPQGKTHSLLMPPTPVVCGGDWPLLRVMKGIFFEGGLESANDDVEEGDWGDALDMVDVEEDGEGSGWGGLELLDTPFMTPSQGMDVSQIWSQESPLAAEQAAAGSFDTAMSLLHRQLGIKNFAPLKSMLLDLFSGSHSYLPAFSSSPVLTSLTANLQPPHLRLALLSAMGVCYKARNLATAYNFAKRLLETNPTESQAKTARQIVQAAERNMTDATELNYDFRNPFVICGSTYVPIYRGQENVSCPYCTARFVPSQEGNICGICDLAVIGADASVKKLLFYLSHGHVDKRSQKQQLQTQTHQKGLATINPKRLREQHPSSSPSSLGVRIHTSRRHFPAELSSLADFRCVKVSSIDDGKEQYAYQTTVNIGGHVFRGILHDQGLEKVVVDHQSTHHLHNKHHDQGLLPPSSSPCPLMITSPFTDFMSGTRFSSNQKS</sequence>
<keyword evidence="4 14" id="KW-0813">Transport</keyword>
<evidence type="ECO:0000256" key="5">
    <source>
        <dbReference type="ARBA" id="ARBA00022490"/>
    </source>
</evidence>
<proteinExistence type="predicted"/>
<evidence type="ECO:0000259" key="18">
    <source>
        <dbReference type="Pfam" id="PF23953"/>
    </source>
</evidence>
<feature type="repeat" description="WD" evidence="15">
    <location>
        <begin position="5"/>
        <end position="46"/>
    </location>
</feature>
<dbReference type="SUPFAM" id="SSF50978">
    <property type="entry name" value="WD40 repeat-like"/>
    <property type="match status" value="1"/>
</dbReference>
<evidence type="ECO:0000256" key="10">
    <source>
        <dbReference type="ARBA" id="ARBA00023034"/>
    </source>
</evidence>
<evidence type="ECO:0000256" key="4">
    <source>
        <dbReference type="ARBA" id="ARBA00022448"/>
    </source>
</evidence>
<evidence type="ECO:0000256" key="15">
    <source>
        <dbReference type="PROSITE-ProRule" id="PRU00221"/>
    </source>
</evidence>
<dbReference type="PRINTS" id="PR00320">
    <property type="entry name" value="GPROTEINBRPT"/>
</dbReference>
<evidence type="ECO:0000256" key="6">
    <source>
        <dbReference type="ARBA" id="ARBA00022574"/>
    </source>
</evidence>
<dbReference type="GO" id="GO:0030126">
    <property type="term" value="C:COPI vesicle coat"/>
    <property type="evidence" value="ECO:0007669"/>
    <property type="project" value="UniProtKB-UniRule"/>
</dbReference>
<feature type="repeat" description="WD" evidence="15">
    <location>
        <begin position="206"/>
        <end position="247"/>
    </location>
</feature>
<dbReference type="InterPro" id="IPR010714">
    <property type="entry name" value="Coatomer_asu_C"/>
</dbReference>
<keyword evidence="11 14" id="KW-0472">Membrane</keyword>
<keyword evidence="10 14" id="KW-0333">Golgi apparatus</keyword>
<dbReference type="Pfam" id="PF04053">
    <property type="entry name" value="B-prop_COPA_B_2nd"/>
    <property type="match status" value="1"/>
</dbReference>
<dbReference type="PROSITE" id="PS50082">
    <property type="entry name" value="WD_REPEATS_2"/>
    <property type="match status" value="5"/>
</dbReference>
<evidence type="ECO:0000256" key="12">
    <source>
        <dbReference type="ARBA" id="ARBA00023329"/>
    </source>
</evidence>
<keyword evidence="8 14" id="KW-0931">ER-Golgi transport</keyword>
<feature type="domain" description="Coatomer alpha subunit C-terminal" evidence="17">
    <location>
        <begin position="782"/>
        <end position="894"/>
    </location>
</feature>
<feature type="repeat" description="WD" evidence="15">
    <location>
        <begin position="89"/>
        <end position="126"/>
    </location>
</feature>
<feature type="repeat" description="WD" evidence="15">
    <location>
        <begin position="162"/>
        <end position="203"/>
    </location>
</feature>
<organism evidence="19">
    <name type="scientific">Brassica napus</name>
    <name type="common">Rape</name>
    <dbReference type="NCBI Taxonomy" id="3708"/>
    <lineage>
        <taxon>Eukaryota</taxon>
        <taxon>Viridiplantae</taxon>
        <taxon>Streptophyta</taxon>
        <taxon>Embryophyta</taxon>
        <taxon>Tracheophyta</taxon>
        <taxon>Spermatophyta</taxon>
        <taxon>Magnoliopsida</taxon>
        <taxon>eudicotyledons</taxon>
        <taxon>Gunneridae</taxon>
        <taxon>Pentapetalae</taxon>
        <taxon>rosids</taxon>
        <taxon>malvids</taxon>
        <taxon>Brassicales</taxon>
        <taxon>Brassicaceae</taxon>
        <taxon>Brassiceae</taxon>
        <taxon>Brassica</taxon>
    </lineage>
</organism>
<dbReference type="InterPro" id="IPR006511">
    <property type="entry name" value="SHI_C"/>
</dbReference>
<dbReference type="Pfam" id="PF00400">
    <property type="entry name" value="WD40"/>
    <property type="match status" value="5"/>
</dbReference>
<keyword evidence="5 14" id="KW-0963">Cytoplasm</keyword>
<dbReference type="SMART" id="SM00320">
    <property type="entry name" value="WD40"/>
    <property type="match status" value="6"/>
</dbReference>
<dbReference type="CDD" id="cd22948">
    <property type="entry name" value="Coatomer_WDAD_alpha"/>
    <property type="match status" value="1"/>
</dbReference>
<dbReference type="Pfam" id="PF23953">
    <property type="entry name" value="TPR_COPA_B"/>
    <property type="match status" value="1"/>
</dbReference>
<dbReference type="InterPro" id="IPR016391">
    <property type="entry name" value="Coatomer_asu"/>
</dbReference>
<dbReference type="CDD" id="cd00200">
    <property type="entry name" value="WD40"/>
    <property type="match status" value="1"/>
</dbReference>
<dbReference type="InterPro" id="IPR047312">
    <property type="entry name" value="Coatomer_alpha_WD-assoc_reg"/>
</dbReference>
<dbReference type="GO" id="GO:0006888">
    <property type="term" value="P:endoplasmic reticulum to Golgi vesicle-mediated transport"/>
    <property type="evidence" value="ECO:0007669"/>
    <property type="project" value="InterPro"/>
</dbReference>
<dbReference type="InterPro" id="IPR036322">
    <property type="entry name" value="WD40_repeat_dom_sf"/>
</dbReference>
<dbReference type="PANTHER" id="PTHR19876">
    <property type="entry name" value="COATOMER"/>
    <property type="match status" value="1"/>
</dbReference>
<evidence type="ECO:0000256" key="14">
    <source>
        <dbReference type="PIRNR" id="PIRNR003354"/>
    </source>
</evidence>
<evidence type="ECO:0000259" key="17">
    <source>
        <dbReference type="Pfam" id="PF06957"/>
    </source>
</evidence>
<protein>
    <recommendedName>
        <fullName evidence="14">Coatomer subunit alpha</fullName>
    </recommendedName>
</protein>
<dbReference type="GO" id="GO:0006886">
    <property type="term" value="P:intracellular protein transport"/>
    <property type="evidence" value="ECO:0007669"/>
    <property type="project" value="UniProtKB-UniRule"/>
</dbReference>
<evidence type="ECO:0000256" key="1">
    <source>
        <dbReference type="ARBA" id="ARBA00004255"/>
    </source>
</evidence>
<dbReference type="PIRSF" id="PIRSF003354">
    <property type="entry name" value="Coatomer_alpha_subunit"/>
    <property type="match status" value="1"/>
</dbReference>
<dbReference type="InterPro" id="IPR050844">
    <property type="entry name" value="Coatomer_complex_subunit"/>
</dbReference>
<dbReference type="InterPro" id="IPR006692">
    <property type="entry name" value="Beta-prop_COPA/B_2nd"/>
</dbReference>
<dbReference type="Proteomes" id="UP001295469">
    <property type="component" value="Chromosome A09"/>
</dbReference>
<feature type="domain" description="COPA/B TPR" evidence="18">
    <location>
        <begin position="556"/>
        <end position="725"/>
    </location>
</feature>
<keyword evidence="12" id="KW-0968">Cytoplasmic vesicle</keyword>
<dbReference type="InterPro" id="IPR015943">
    <property type="entry name" value="WD40/YVTN_repeat-like_dom_sf"/>
</dbReference>
<dbReference type="FunFam" id="1.25.40.470:FF:000002">
    <property type="entry name" value="Coatomer subunit alpha"/>
    <property type="match status" value="1"/>
</dbReference>
<dbReference type="Gene3D" id="2.130.10.10">
    <property type="entry name" value="YVTN repeat-like/Quinoprotein amine dehydrogenase"/>
    <property type="match status" value="2"/>
</dbReference>
<evidence type="ECO:0000256" key="2">
    <source>
        <dbReference type="ARBA" id="ARBA00004347"/>
    </source>
</evidence>
<feature type="repeat" description="WD" evidence="15">
    <location>
        <begin position="47"/>
        <end position="88"/>
    </location>
</feature>
<dbReference type="Gene3D" id="1.25.40.470">
    <property type="match status" value="1"/>
</dbReference>
<dbReference type="InterPro" id="IPR019775">
    <property type="entry name" value="WD40_repeat_CS"/>
</dbReference>
<accession>A0A816PKN0</accession>
<evidence type="ECO:0000256" key="9">
    <source>
        <dbReference type="ARBA" id="ARBA00022927"/>
    </source>
</evidence>
<dbReference type="InterPro" id="IPR020472">
    <property type="entry name" value="WD40_PAC1"/>
</dbReference>
<evidence type="ECO:0000259" key="16">
    <source>
        <dbReference type="Pfam" id="PF04053"/>
    </source>
</evidence>
<dbReference type="Pfam" id="PF06957">
    <property type="entry name" value="COPI_C"/>
    <property type="match status" value="2"/>
</dbReference>
<dbReference type="InterPro" id="IPR056176">
    <property type="entry name" value="TPR_COPA_B"/>
</dbReference>
<dbReference type="PROSITE" id="PS50294">
    <property type="entry name" value="WD_REPEATS_REGION"/>
    <property type="match status" value="4"/>
</dbReference>
<gene>
    <name evidence="19" type="ORF">DARMORV10_A09P58280.1</name>
</gene>
<evidence type="ECO:0000256" key="13">
    <source>
        <dbReference type="ARBA" id="ARBA00025536"/>
    </source>
</evidence>
<dbReference type="Pfam" id="PF05142">
    <property type="entry name" value="DUF702"/>
    <property type="match status" value="1"/>
</dbReference>
<comment type="subunit">
    <text evidence="3 14">Oligomeric complex that consists of at least the alpha, beta, beta', gamma, delta, epsilon and zeta subunits.</text>
</comment>
<dbReference type="SUPFAM" id="SSF82171">
    <property type="entry name" value="DPP6 N-terminal domain-like"/>
    <property type="match status" value="1"/>
</dbReference>
<dbReference type="PROSITE" id="PS00678">
    <property type="entry name" value="WD_REPEATS_1"/>
    <property type="match status" value="1"/>
</dbReference>
<dbReference type="PANTHER" id="PTHR19876:SF1">
    <property type="entry name" value="COATOMER SUBUNIT ALPHA"/>
    <property type="match status" value="1"/>
</dbReference>
<keyword evidence="9 14" id="KW-0653">Protein transport</keyword>
<dbReference type="GO" id="GO:0000139">
    <property type="term" value="C:Golgi membrane"/>
    <property type="evidence" value="ECO:0007669"/>
    <property type="project" value="UniProtKB-SubCell"/>
</dbReference>
<comment type="function">
    <text evidence="13">The coatomer is a cytosolic protein complex that binds to dilysine motifs and reversibly associates with Golgi non-clathrin-coated vesicles, which further mediate biosynthetic protein transport from the ER, via the Golgi up to the trans Golgi network. Coatomer complex is required for budding from Golgi membranes, and is essential for the retrograde Golgi-to-ER transport of dilysine-tagged proteins.</text>
</comment>
<dbReference type="GO" id="GO:0005198">
    <property type="term" value="F:structural molecule activity"/>
    <property type="evidence" value="ECO:0007669"/>
    <property type="project" value="InterPro"/>
</dbReference>
<feature type="domain" description="Coatomer alpha subunit C-terminal" evidence="17">
    <location>
        <begin position="897"/>
        <end position="1017"/>
    </location>
</feature>
<comment type="subcellular location">
    <subcellularLocation>
        <location evidence="14">Cytoplasm</location>
    </subcellularLocation>
    <subcellularLocation>
        <location evidence="1 14">Golgi apparatus membrane</location>
        <topology evidence="1 14">Peripheral membrane protein</topology>
        <orientation evidence="1">Cytoplasmic side</orientation>
    </subcellularLocation>
    <subcellularLocation>
        <location evidence="2">Cytoplasmic vesicle</location>
        <location evidence="2">COPI-coated vesicle membrane</location>
        <topology evidence="2">Peripheral membrane protein</topology>
        <orientation evidence="2">Cytoplasmic side</orientation>
    </subcellularLocation>
</comment>
<feature type="domain" description="COPA/B second beta-propeller" evidence="16">
    <location>
        <begin position="318"/>
        <end position="539"/>
    </location>
</feature>
<evidence type="ECO:0000313" key="19">
    <source>
        <dbReference type="EMBL" id="CAF2049950.1"/>
    </source>
</evidence>
<evidence type="ECO:0000256" key="3">
    <source>
        <dbReference type="ARBA" id="ARBA00011775"/>
    </source>
</evidence>
<keyword evidence="7" id="KW-0677">Repeat</keyword>
<keyword evidence="6 15" id="KW-0853">WD repeat</keyword>
<evidence type="ECO:0000256" key="7">
    <source>
        <dbReference type="ARBA" id="ARBA00022737"/>
    </source>
</evidence>
<dbReference type="EMBL" id="HG994363">
    <property type="protein sequence ID" value="CAF2049950.1"/>
    <property type="molecule type" value="Genomic_DNA"/>
</dbReference>